<proteinExistence type="predicted"/>
<sequence>MALGVITEVGQQGMQGTSRVTGHSRVSVPLDGAYPTGGYLTISTLIKAVIGRGCTIMMILPATKPGGYPAEWARATDALKFFQYPTAQGPATELPNLSAVLVGLSIELDVLWV</sequence>
<accession>A0A6H1Z9D4</accession>
<protein>
    <submittedName>
        <fullName evidence="1">Uncharacterized protein</fullName>
    </submittedName>
</protein>
<evidence type="ECO:0000313" key="1">
    <source>
        <dbReference type="EMBL" id="QJA43895.1"/>
    </source>
</evidence>
<organism evidence="1">
    <name type="scientific">viral metagenome</name>
    <dbReference type="NCBI Taxonomy" id="1070528"/>
    <lineage>
        <taxon>unclassified sequences</taxon>
        <taxon>metagenomes</taxon>
        <taxon>organismal metagenomes</taxon>
    </lineage>
</organism>
<dbReference type="AlphaFoldDB" id="A0A6H1Z9D4"/>
<reference evidence="1" key="1">
    <citation type="submission" date="2020-03" db="EMBL/GenBank/DDBJ databases">
        <title>The deep terrestrial virosphere.</title>
        <authorList>
            <person name="Holmfeldt K."/>
            <person name="Nilsson E."/>
            <person name="Simone D."/>
            <person name="Lopez-Fernandez M."/>
            <person name="Wu X."/>
            <person name="de Brujin I."/>
            <person name="Lundin D."/>
            <person name="Andersson A."/>
            <person name="Bertilsson S."/>
            <person name="Dopson M."/>
        </authorList>
    </citation>
    <scope>NUCLEOTIDE SEQUENCE</scope>
    <source>
        <strain evidence="1">TM448A00064</strain>
    </source>
</reference>
<dbReference type="EMBL" id="MT143971">
    <property type="protein sequence ID" value="QJA43895.1"/>
    <property type="molecule type" value="Genomic_DNA"/>
</dbReference>
<name>A0A6H1Z9D4_9ZZZZ</name>
<gene>
    <name evidence="1" type="ORF">TM448A00064_0074</name>
</gene>